<protein>
    <submittedName>
        <fullName evidence="7">TetR family transcriptional regulator</fullName>
    </submittedName>
</protein>
<dbReference type="GO" id="GO:0003700">
    <property type="term" value="F:DNA-binding transcription factor activity"/>
    <property type="evidence" value="ECO:0007669"/>
    <property type="project" value="TreeGrafter"/>
</dbReference>
<dbReference type="InterPro" id="IPR001647">
    <property type="entry name" value="HTH_TetR"/>
</dbReference>
<dbReference type="GO" id="GO:0000976">
    <property type="term" value="F:transcription cis-regulatory region binding"/>
    <property type="evidence" value="ECO:0007669"/>
    <property type="project" value="TreeGrafter"/>
</dbReference>
<reference evidence="7" key="1">
    <citation type="journal article" date="2014" name="Int. J. Syst. Evol. Microbiol.">
        <title>Complete genome sequence of Corynebacterium casei LMG S-19264T (=DSM 44701T), isolated from a smear-ripened cheese.</title>
        <authorList>
            <consortium name="US DOE Joint Genome Institute (JGI-PGF)"/>
            <person name="Walter F."/>
            <person name="Albersmeier A."/>
            <person name="Kalinowski J."/>
            <person name="Ruckert C."/>
        </authorList>
    </citation>
    <scope>NUCLEOTIDE SEQUENCE</scope>
    <source>
        <strain evidence="7">CGMCC 4.7306</strain>
    </source>
</reference>
<feature type="region of interest" description="Disordered" evidence="5">
    <location>
        <begin position="1"/>
        <end position="20"/>
    </location>
</feature>
<organism evidence="7 8">
    <name type="scientific">Microlunatus endophyticus</name>
    <dbReference type="NCBI Taxonomy" id="1716077"/>
    <lineage>
        <taxon>Bacteria</taxon>
        <taxon>Bacillati</taxon>
        <taxon>Actinomycetota</taxon>
        <taxon>Actinomycetes</taxon>
        <taxon>Propionibacteriales</taxon>
        <taxon>Propionibacteriaceae</taxon>
        <taxon>Microlunatus</taxon>
    </lineage>
</organism>
<proteinExistence type="predicted"/>
<dbReference type="RefSeq" id="WP_188897781.1">
    <property type="nucleotide sequence ID" value="NZ_BMMZ01000015.1"/>
</dbReference>
<reference evidence="7" key="2">
    <citation type="submission" date="2020-09" db="EMBL/GenBank/DDBJ databases">
        <authorList>
            <person name="Sun Q."/>
            <person name="Zhou Y."/>
        </authorList>
    </citation>
    <scope>NUCLEOTIDE SEQUENCE</scope>
    <source>
        <strain evidence="7">CGMCC 4.7306</strain>
    </source>
</reference>
<dbReference type="Pfam" id="PF21597">
    <property type="entry name" value="TetR_C_43"/>
    <property type="match status" value="1"/>
</dbReference>
<dbReference type="PRINTS" id="PR00455">
    <property type="entry name" value="HTHTETR"/>
</dbReference>
<evidence type="ECO:0000256" key="2">
    <source>
        <dbReference type="ARBA" id="ARBA00023125"/>
    </source>
</evidence>
<dbReference type="EMBL" id="BMMZ01000015">
    <property type="protein sequence ID" value="GGL80457.1"/>
    <property type="molecule type" value="Genomic_DNA"/>
</dbReference>
<sequence length="202" mass="21881">MSPTTASSGDRQRRPRADGLQNRERLIAVAAATFSRDGAQVSLKSIAHQAGVGIGTLYRHFPTREALVDAVYRAETDRLCAAAPELLTRMGPVEALRAWGLRFLDYLNTKEGMAQVLHSILTDHEDLKLQTRTRIAAATRQLLLAGQQAGELRADLDPADVSLALAGFALILERRPDAPDEANRLLDLLLQGIGVPQVAGGR</sequence>
<comment type="caution">
    <text evidence="7">The sequence shown here is derived from an EMBL/GenBank/DDBJ whole genome shotgun (WGS) entry which is preliminary data.</text>
</comment>
<evidence type="ECO:0000259" key="6">
    <source>
        <dbReference type="PROSITE" id="PS50977"/>
    </source>
</evidence>
<evidence type="ECO:0000256" key="4">
    <source>
        <dbReference type="PROSITE-ProRule" id="PRU00335"/>
    </source>
</evidence>
<keyword evidence="2 4" id="KW-0238">DNA-binding</keyword>
<feature type="domain" description="HTH tetR-type" evidence="6">
    <location>
        <begin position="20"/>
        <end position="79"/>
    </location>
</feature>
<keyword evidence="1" id="KW-0805">Transcription regulation</keyword>
<dbReference type="PROSITE" id="PS50977">
    <property type="entry name" value="HTH_TETR_2"/>
    <property type="match status" value="1"/>
</dbReference>
<dbReference type="InterPro" id="IPR009057">
    <property type="entry name" value="Homeodomain-like_sf"/>
</dbReference>
<dbReference type="Pfam" id="PF00440">
    <property type="entry name" value="TetR_N"/>
    <property type="match status" value="1"/>
</dbReference>
<dbReference type="PANTHER" id="PTHR30055:SF234">
    <property type="entry name" value="HTH-TYPE TRANSCRIPTIONAL REGULATOR BETI"/>
    <property type="match status" value="1"/>
</dbReference>
<keyword evidence="3" id="KW-0804">Transcription</keyword>
<evidence type="ECO:0000256" key="3">
    <source>
        <dbReference type="ARBA" id="ARBA00023163"/>
    </source>
</evidence>
<evidence type="ECO:0000313" key="7">
    <source>
        <dbReference type="EMBL" id="GGL80457.1"/>
    </source>
</evidence>
<dbReference type="AlphaFoldDB" id="A0A917W9A9"/>
<dbReference type="InterPro" id="IPR049445">
    <property type="entry name" value="TetR_SbtR-like_C"/>
</dbReference>
<gene>
    <name evidence="7" type="ORF">GCM10011575_43430</name>
</gene>
<evidence type="ECO:0000313" key="8">
    <source>
        <dbReference type="Proteomes" id="UP000613840"/>
    </source>
</evidence>
<evidence type="ECO:0000256" key="1">
    <source>
        <dbReference type="ARBA" id="ARBA00023015"/>
    </source>
</evidence>
<dbReference type="SUPFAM" id="SSF46689">
    <property type="entry name" value="Homeodomain-like"/>
    <property type="match status" value="1"/>
</dbReference>
<feature type="compositionally biased region" description="Basic and acidic residues" evidence="5">
    <location>
        <begin position="10"/>
        <end position="20"/>
    </location>
</feature>
<dbReference type="PANTHER" id="PTHR30055">
    <property type="entry name" value="HTH-TYPE TRANSCRIPTIONAL REGULATOR RUTR"/>
    <property type="match status" value="1"/>
</dbReference>
<evidence type="ECO:0000256" key="5">
    <source>
        <dbReference type="SAM" id="MobiDB-lite"/>
    </source>
</evidence>
<name>A0A917W9A9_9ACTN</name>
<accession>A0A917W9A9</accession>
<dbReference type="SUPFAM" id="SSF48498">
    <property type="entry name" value="Tetracyclin repressor-like, C-terminal domain"/>
    <property type="match status" value="1"/>
</dbReference>
<dbReference type="Gene3D" id="1.10.357.10">
    <property type="entry name" value="Tetracycline Repressor, domain 2"/>
    <property type="match status" value="1"/>
</dbReference>
<feature type="DNA-binding region" description="H-T-H motif" evidence="4">
    <location>
        <begin position="42"/>
        <end position="61"/>
    </location>
</feature>
<dbReference type="InterPro" id="IPR036271">
    <property type="entry name" value="Tet_transcr_reg_TetR-rel_C_sf"/>
</dbReference>
<dbReference type="Proteomes" id="UP000613840">
    <property type="component" value="Unassembled WGS sequence"/>
</dbReference>
<dbReference type="InterPro" id="IPR050109">
    <property type="entry name" value="HTH-type_TetR-like_transc_reg"/>
</dbReference>
<keyword evidence="8" id="KW-1185">Reference proteome</keyword>